<evidence type="ECO:0000313" key="4">
    <source>
        <dbReference type="Proteomes" id="UP000242367"/>
    </source>
</evidence>
<protein>
    <submittedName>
        <fullName evidence="3">Putative MT1628-like inactive lipase</fullName>
    </submittedName>
</protein>
<dbReference type="AlphaFoldDB" id="A0A2P4ULY9"/>
<dbReference type="SUPFAM" id="SSF53474">
    <property type="entry name" value="alpha/beta-Hydrolases"/>
    <property type="match status" value="1"/>
</dbReference>
<comment type="caution">
    <text evidence="3">The sequence shown here is derived from an EMBL/GenBank/DDBJ whole genome shotgun (WGS) entry which is preliminary data.</text>
</comment>
<organism evidence="3 4">
    <name type="scientific">Actinomadura rubteroloni</name>
    <dbReference type="NCBI Taxonomy" id="1926885"/>
    <lineage>
        <taxon>Bacteria</taxon>
        <taxon>Bacillati</taxon>
        <taxon>Actinomycetota</taxon>
        <taxon>Actinomycetes</taxon>
        <taxon>Streptosporangiales</taxon>
        <taxon>Thermomonosporaceae</taxon>
        <taxon>Actinomadura</taxon>
    </lineage>
</organism>
<dbReference type="InterPro" id="IPR005152">
    <property type="entry name" value="Lipase_secreted"/>
</dbReference>
<feature type="chain" id="PRO_5015116122" evidence="2">
    <location>
        <begin position="35"/>
        <end position="413"/>
    </location>
</feature>
<sequence length="413" mass="43222" precursor="true">MSMSTSLRRVVRSVLGSCVGVAIAATALQGTAQAAPADVTPPAQDAFYTPPSPLPQGKPGDVIRSRQSQYPTFGDAKAWQVLYRSESATGEPIAVSGTVVVPTKAWTGGGKRPLVTWGVGTRGLGDACAPSYTLATGLDYEALFVADALSRGWAVAITDMQGLGTPGQHTYEVGQSQGRAVLNIARAAERLDETGLGADAPVGIMGYSQGGTSAGWAAQLAGTYAPDLQVKGTAAGGVPADLLAVAKSLDQGPFAALMYMAAVGYDAAYPELNLQKYLNDAGKKLLADTKDLCLVSVDVLPALFNTAFKKISDFTTTNPLDQPDWQARLKENRLGGTAPSAPVFQAQAVFDEIIPFQQADTLHKEWCAKGANVTWKTYLFAEHALGMVQSEPDSMAFLADRFAGKPAQGNCAA</sequence>
<dbReference type="PIRSF" id="PIRSF029171">
    <property type="entry name" value="Esterase_LipA"/>
    <property type="match status" value="1"/>
</dbReference>
<feature type="region of interest" description="Disordered" evidence="1">
    <location>
        <begin position="36"/>
        <end position="58"/>
    </location>
</feature>
<dbReference type="PANTHER" id="PTHR34853:SF1">
    <property type="entry name" value="LIPASE 5"/>
    <property type="match status" value="1"/>
</dbReference>
<keyword evidence="4" id="KW-1185">Reference proteome</keyword>
<dbReference type="Gene3D" id="3.40.50.1820">
    <property type="entry name" value="alpha/beta hydrolase"/>
    <property type="match status" value="1"/>
</dbReference>
<accession>A0A2P4ULY9</accession>
<reference evidence="3 4" key="1">
    <citation type="journal article" date="2017" name="Chemistry">
        <title>Isolation, Biosynthesis and Chemical Modifications of Rubterolones A-F: Rare Tropolone Alkaloids from Actinomadura sp. 5-2.</title>
        <authorList>
            <person name="Guo H."/>
            <person name="Benndorf R."/>
            <person name="Leichnitz D."/>
            <person name="Klassen J.L."/>
            <person name="Vollmers J."/>
            <person name="Gorls H."/>
            <person name="Steinacker M."/>
            <person name="Weigel C."/>
            <person name="Dahse H.M."/>
            <person name="Kaster A.K."/>
            <person name="de Beer Z.W."/>
            <person name="Poulsen M."/>
            <person name="Beemelmanns C."/>
        </authorList>
    </citation>
    <scope>NUCLEOTIDE SEQUENCE [LARGE SCALE GENOMIC DNA]</scope>
    <source>
        <strain evidence="3 4">5-2</strain>
    </source>
</reference>
<dbReference type="GO" id="GO:0016042">
    <property type="term" value="P:lipid catabolic process"/>
    <property type="evidence" value="ECO:0007669"/>
    <property type="project" value="InterPro"/>
</dbReference>
<dbReference type="Proteomes" id="UP000242367">
    <property type="component" value="Unassembled WGS sequence"/>
</dbReference>
<evidence type="ECO:0000313" key="3">
    <source>
        <dbReference type="EMBL" id="POM26062.1"/>
    </source>
</evidence>
<feature type="signal peptide" evidence="2">
    <location>
        <begin position="1"/>
        <end position="34"/>
    </location>
</feature>
<name>A0A2P4ULY9_9ACTN</name>
<dbReference type="EMBL" id="MTBP01000001">
    <property type="protein sequence ID" value="POM26062.1"/>
    <property type="molecule type" value="Genomic_DNA"/>
</dbReference>
<dbReference type="Pfam" id="PF03583">
    <property type="entry name" value="LIP"/>
    <property type="match status" value="1"/>
</dbReference>
<evidence type="ECO:0000256" key="1">
    <source>
        <dbReference type="SAM" id="MobiDB-lite"/>
    </source>
</evidence>
<evidence type="ECO:0000256" key="2">
    <source>
        <dbReference type="SAM" id="SignalP"/>
    </source>
</evidence>
<dbReference type="Gene3D" id="1.10.260.130">
    <property type="match status" value="1"/>
</dbReference>
<proteinExistence type="predicted"/>
<dbReference type="PANTHER" id="PTHR34853">
    <property type="match status" value="1"/>
</dbReference>
<gene>
    <name evidence="3" type="ORF">BTM25_04470</name>
</gene>
<dbReference type="GO" id="GO:0004806">
    <property type="term" value="F:triacylglycerol lipase activity"/>
    <property type="evidence" value="ECO:0007669"/>
    <property type="project" value="InterPro"/>
</dbReference>
<keyword evidence="2" id="KW-0732">Signal</keyword>
<dbReference type="InterPro" id="IPR029058">
    <property type="entry name" value="AB_hydrolase_fold"/>
</dbReference>